<dbReference type="RefSeq" id="WP_017348955.1">
    <property type="nucleotide sequence ID" value="NZ_VWXF01000001.1"/>
</dbReference>
<dbReference type="Pfam" id="PF09864">
    <property type="entry name" value="MliC"/>
    <property type="match status" value="1"/>
</dbReference>
<dbReference type="SUPFAM" id="SSF141488">
    <property type="entry name" value="YdhA-like"/>
    <property type="match status" value="1"/>
</dbReference>
<feature type="signal peptide" evidence="5">
    <location>
        <begin position="1"/>
        <end position="26"/>
    </location>
</feature>
<keyword evidence="2" id="KW-0472">Membrane</keyword>
<accession>A0ABX0R7D3</accession>
<keyword evidence="3" id="KW-0564">Palmitate</keyword>
<reference evidence="7 8" key="1">
    <citation type="journal article" date="2019" name="bioRxiv">
        <title>Bacteria contribute to plant secondary compound degradation in a generalist herbivore system.</title>
        <authorList>
            <person name="Francoeur C.B."/>
            <person name="Khadempour L."/>
            <person name="Moreira-Soto R.D."/>
            <person name="Gotting K."/>
            <person name="Book A.J."/>
            <person name="Pinto-Tomas A.A."/>
            <person name="Keefover-Ring K."/>
            <person name="Currie C.R."/>
        </authorList>
    </citation>
    <scope>NUCLEOTIDE SEQUENCE [LARGE SCALE GENOMIC DNA]</scope>
    <source>
        <strain evidence="7">Acro-835</strain>
    </source>
</reference>
<evidence type="ECO:0000259" key="6">
    <source>
        <dbReference type="Pfam" id="PF09864"/>
    </source>
</evidence>
<evidence type="ECO:0000256" key="5">
    <source>
        <dbReference type="SAM" id="SignalP"/>
    </source>
</evidence>
<dbReference type="PROSITE" id="PS51257">
    <property type="entry name" value="PROKAR_LIPOPROTEIN"/>
    <property type="match status" value="1"/>
</dbReference>
<feature type="chain" id="PRO_5046796349" description="C-type lysozyme inhibitor domain-containing protein" evidence="5">
    <location>
        <begin position="27"/>
        <end position="107"/>
    </location>
</feature>
<gene>
    <name evidence="7" type="ORF">F3J40_00200</name>
</gene>
<evidence type="ECO:0000256" key="1">
    <source>
        <dbReference type="ARBA" id="ARBA00022729"/>
    </source>
</evidence>
<dbReference type="Proteomes" id="UP001515683">
    <property type="component" value="Unassembled WGS sequence"/>
</dbReference>
<keyword evidence="8" id="KW-1185">Reference proteome</keyword>
<evidence type="ECO:0000313" key="8">
    <source>
        <dbReference type="Proteomes" id="UP001515683"/>
    </source>
</evidence>
<name>A0ABX0R7D3_9GAMM</name>
<keyword evidence="4" id="KW-0449">Lipoprotein</keyword>
<sequence length="107" mass="11596">MQPRFLAGLALLLAGCSLTGQPTSSAQVLHYQCGTMPLTVTLDNPQQVRFILDGKALTLQQTVSASGARYSDGQYVFWSKGNSAFIERNDKIIVNDCQQTDSGQQQG</sequence>
<evidence type="ECO:0000256" key="2">
    <source>
        <dbReference type="ARBA" id="ARBA00023136"/>
    </source>
</evidence>
<dbReference type="InterPro" id="IPR018660">
    <property type="entry name" value="MliC"/>
</dbReference>
<evidence type="ECO:0000256" key="4">
    <source>
        <dbReference type="ARBA" id="ARBA00023288"/>
    </source>
</evidence>
<comment type="caution">
    <text evidence="7">The sequence shown here is derived from an EMBL/GenBank/DDBJ whole genome shotgun (WGS) entry which is preliminary data.</text>
</comment>
<organism evidence="7 8">
    <name type="scientific">Candidatus Pantoea multigeneris</name>
    <dbReference type="NCBI Taxonomy" id="2608357"/>
    <lineage>
        <taxon>Bacteria</taxon>
        <taxon>Pseudomonadati</taxon>
        <taxon>Pseudomonadota</taxon>
        <taxon>Gammaproteobacteria</taxon>
        <taxon>Enterobacterales</taxon>
        <taxon>Erwiniaceae</taxon>
        <taxon>Pantoea</taxon>
    </lineage>
</organism>
<proteinExistence type="predicted"/>
<evidence type="ECO:0000313" key="7">
    <source>
        <dbReference type="EMBL" id="NIF20043.1"/>
    </source>
</evidence>
<dbReference type="EMBL" id="VWXF01000001">
    <property type="protein sequence ID" value="NIF20043.1"/>
    <property type="molecule type" value="Genomic_DNA"/>
</dbReference>
<keyword evidence="1 5" id="KW-0732">Signal</keyword>
<feature type="domain" description="C-type lysozyme inhibitor" evidence="6">
    <location>
        <begin position="31"/>
        <end position="93"/>
    </location>
</feature>
<evidence type="ECO:0000256" key="3">
    <source>
        <dbReference type="ARBA" id="ARBA00023139"/>
    </source>
</evidence>
<dbReference type="InterPro" id="IPR036328">
    <property type="entry name" value="MliC_sf"/>
</dbReference>
<protein>
    <recommendedName>
        <fullName evidence="6">C-type lysozyme inhibitor domain-containing protein</fullName>
    </recommendedName>
</protein>
<dbReference type="Gene3D" id="2.40.128.200">
    <property type="match status" value="1"/>
</dbReference>